<feature type="chain" id="PRO_5045934498" evidence="1">
    <location>
        <begin position="22"/>
        <end position="433"/>
    </location>
</feature>
<dbReference type="Pfam" id="PF01476">
    <property type="entry name" value="LysM"/>
    <property type="match status" value="1"/>
</dbReference>
<dbReference type="InterPro" id="IPR006860">
    <property type="entry name" value="FecR"/>
</dbReference>
<dbReference type="Gene3D" id="3.10.350.10">
    <property type="entry name" value="LysM domain"/>
    <property type="match status" value="1"/>
</dbReference>
<evidence type="ECO:0000313" key="3">
    <source>
        <dbReference type="EMBL" id="QZD87407.1"/>
    </source>
</evidence>
<evidence type="ECO:0000256" key="1">
    <source>
        <dbReference type="SAM" id="SignalP"/>
    </source>
</evidence>
<reference evidence="3 4" key="1">
    <citation type="submission" date="2021-08" db="EMBL/GenBank/DDBJ databases">
        <title>Comparative Genomics Analysis of the Genus Qipengyuania Reveals Extensive Genetic Diversity and Metabolic Versatility, Including the Description of Fifteen Novel Species.</title>
        <authorList>
            <person name="Liu Y."/>
        </authorList>
    </citation>
    <scope>NUCLEOTIDE SEQUENCE [LARGE SCALE GENOMIC DNA]</scope>
    <source>
        <strain evidence="3 4">1XM2-8</strain>
    </source>
</reference>
<dbReference type="EMBL" id="CP081297">
    <property type="protein sequence ID" value="QZD87407.1"/>
    <property type="molecule type" value="Genomic_DNA"/>
</dbReference>
<dbReference type="InterPro" id="IPR036779">
    <property type="entry name" value="LysM_dom_sf"/>
</dbReference>
<protein>
    <submittedName>
        <fullName evidence="3">FecR domain-containing protein</fullName>
    </submittedName>
</protein>
<dbReference type="PANTHER" id="PTHR38731">
    <property type="entry name" value="LIPL45-RELATED LIPOPROTEIN-RELATED"/>
    <property type="match status" value="1"/>
</dbReference>
<feature type="domain" description="LysM" evidence="2">
    <location>
        <begin position="30"/>
        <end position="77"/>
    </location>
</feature>
<dbReference type="Pfam" id="PF04773">
    <property type="entry name" value="FecR"/>
    <property type="match status" value="1"/>
</dbReference>
<accession>A0ABX8ZEG4</accession>
<feature type="signal peptide" evidence="1">
    <location>
        <begin position="1"/>
        <end position="21"/>
    </location>
</feature>
<sequence>MKLSAWIILATAALFGGQVPAAAQSDQAVEYRIKQGDTLYDLSKSFFVNEGAIADVMRINRIRNARRLPVGGVLSLPRRLLRYEPQPLRVLTFSGPVTISHSGSKLEPRLGVQVAEGAIVETGARGFISLGGTGNSRLSLPSNSRVRVDGARRYLINDAIDFDIRVLKGRSEIVAPKLKDQERFRVGTPQAVTAVRGTKFRVAYKEAAERSLTEVVEGNVEVVVGEESVAAAAGSGVAANALAIGAAEPLLPAPALVDAGSIQTGEDVTFTVEELGKAEGYRTQLARDAGFVEVIAEQISSDEVVAFDDIADGRLFVRSRAIAESELEGLTEVYSFRRKRLGAAVSVEASPFDDAYKFIWLPEGEGKSYAGFQLWDAKKPDTLLVDEIGVEFQGFYVSNVEPADYRWRVATFQIDEGEVIKVWGPVQEFKVTE</sequence>
<dbReference type="PANTHER" id="PTHR38731:SF1">
    <property type="entry name" value="FECR PROTEIN DOMAIN-CONTAINING PROTEIN"/>
    <property type="match status" value="1"/>
</dbReference>
<evidence type="ECO:0000313" key="4">
    <source>
        <dbReference type="Proteomes" id="UP000824280"/>
    </source>
</evidence>
<dbReference type="SMART" id="SM00257">
    <property type="entry name" value="LysM"/>
    <property type="match status" value="1"/>
</dbReference>
<proteinExistence type="predicted"/>
<dbReference type="RefSeq" id="WP_221422945.1">
    <property type="nucleotide sequence ID" value="NZ_CP081297.1"/>
</dbReference>
<gene>
    <name evidence="3" type="ORF">K3166_01450</name>
</gene>
<name>A0ABX8ZEG4_9SPHN</name>
<dbReference type="InterPro" id="IPR018392">
    <property type="entry name" value="LysM"/>
</dbReference>
<evidence type="ECO:0000259" key="2">
    <source>
        <dbReference type="SMART" id="SM00257"/>
    </source>
</evidence>
<organism evidence="3 4">
    <name type="scientific">Qipengyuania psychrotolerans</name>
    <dbReference type="NCBI Taxonomy" id="2867238"/>
    <lineage>
        <taxon>Bacteria</taxon>
        <taxon>Pseudomonadati</taxon>
        <taxon>Pseudomonadota</taxon>
        <taxon>Alphaproteobacteria</taxon>
        <taxon>Sphingomonadales</taxon>
        <taxon>Erythrobacteraceae</taxon>
        <taxon>Qipengyuania</taxon>
    </lineage>
</organism>
<keyword evidence="1" id="KW-0732">Signal</keyword>
<dbReference type="Gene3D" id="2.60.120.1440">
    <property type="match status" value="1"/>
</dbReference>
<keyword evidence="4" id="KW-1185">Reference proteome</keyword>
<dbReference type="Proteomes" id="UP000824280">
    <property type="component" value="Chromosome"/>
</dbReference>